<evidence type="ECO:0000313" key="2">
    <source>
        <dbReference type="EMBL" id="VAW90138.1"/>
    </source>
</evidence>
<sequence>MKLQDKLANSVRQIKTQQAEKPQKQNTTTRKRAKPVKTETAPIFLSQRTWPD</sequence>
<proteinExistence type="predicted"/>
<accession>A0A3B0Z9Q1</accession>
<reference evidence="2" key="1">
    <citation type="submission" date="2018-06" db="EMBL/GenBank/DDBJ databases">
        <authorList>
            <person name="Zhirakovskaya E."/>
        </authorList>
    </citation>
    <scope>NUCLEOTIDE SEQUENCE</scope>
</reference>
<dbReference type="AlphaFoldDB" id="A0A3B0Z9Q1"/>
<evidence type="ECO:0000256" key="1">
    <source>
        <dbReference type="SAM" id="MobiDB-lite"/>
    </source>
</evidence>
<name>A0A3B0Z9Q1_9ZZZZ</name>
<dbReference type="EMBL" id="UOFP01000309">
    <property type="protein sequence ID" value="VAW90138.1"/>
    <property type="molecule type" value="Genomic_DNA"/>
</dbReference>
<feature type="region of interest" description="Disordered" evidence="1">
    <location>
        <begin position="1"/>
        <end position="52"/>
    </location>
</feature>
<organism evidence="2">
    <name type="scientific">hydrothermal vent metagenome</name>
    <dbReference type="NCBI Taxonomy" id="652676"/>
    <lineage>
        <taxon>unclassified sequences</taxon>
        <taxon>metagenomes</taxon>
        <taxon>ecological metagenomes</taxon>
    </lineage>
</organism>
<gene>
    <name evidence="2" type="ORF">MNBD_GAMMA18-852</name>
</gene>
<protein>
    <submittedName>
        <fullName evidence="2">Uncharacterized protein</fullName>
    </submittedName>
</protein>
<feature type="compositionally biased region" description="Polar residues" evidence="1">
    <location>
        <begin position="10"/>
        <end position="28"/>
    </location>
</feature>